<keyword evidence="2" id="KW-1185">Reference proteome</keyword>
<dbReference type="AlphaFoldDB" id="A0A8H4EPV4"/>
<dbReference type="Proteomes" id="UP000439903">
    <property type="component" value="Unassembled WGS sequence"/>
</dbReference>
<accession>A0A8H4EPV4</accession>
<reference evidence="1 2" key="1">
    <citation type="journal article" date="2019" name="Environ. Microbiol.">
        <title>At the nexus of three kingdoms: the genome of the mycorrhizal fungus Gigaspora margarita provides insights into plant, endobacterial and fungal interactions.</title>
        <authorList>
            <person name="Venice F."/>
            <person name="Ghignone S."/>
            <person name="Salvioli di Fossalunga A."/>
            <person name="Amselem J."/>
            <person name="Novero M."/>
            <person name="Xianan X."/>
            <person name="Sedzielewska Toro K."/>
            <person name="Morin E."/>
            <person name="Lipzen A."/>
            <person name="Grigoriev I.V."/>
            <person name="Henrissat B."/>
            <person name="Martin F.M."/>
            <person name="Bonfante P."/>
        </authorList>
    </citation>
    <scope>NUCLEOTIDE SEQUENCE [LARGE SCALE GENOMIC DNA]</scope>
    <source>
        <strain evidence="1 2">BEG34</strain>
    </source>
</reference>
<organism evidence="1 2">
    <name type="scientific">Gigaspora margarita</name>
    <dbReference type="NCBI Taxonomy" id="4874"/>
    <lineage>
        <taxon>Eukaryota</taxon>
        <taxon>Fungi</taxon>
        <taxon>Fungi incertae sedis</taxon>
        <taxon>Mucoromycota</taxon>
        <taxon>Glomeromycotina</taxon>
        <taxon>Glomeromycetes</taxon>
        <taxon>Diversisporales</taxon>
        <taxon>Gigasporaceae</taxon>
        <taxon>Gigaspora</taxon>
    </lineage>
</organism>
<dbReference type="EMBL" id="WTPW01000243">
    <property type="protein sequence ID" value="KAF0531185.1"/>
    <property type="molecule type" value="Genomic_DNA"/>
</dbReference>
<evidence type="ECO:0000313" key="2">
    <source>
        <dbReference type="Proteomes" id="UP000439903"/>
    </source>
</evidence>
<protein>
    <submittedName>
        <fullName evidence="1">Uncharacterized protein</fullName>
    </submittedName>
</protein>
<comment type="caution">
    <text evidence="1">The sequence shown here is derived from an EMBL/GenBank/DDBJ whole genome shotgun (WGS) entry which is preliminary data.</text>
</comment>
<sequence>MLTKRDLLERNTRKKKCLDKELAKTQYTALLNNPSRLVLSTSKFEELVPASVASITGDSNNSRKISFNFRSIAIFLKNIPTFSETAGIKGIASGWEILREHKNIFY</sequence>
<proteinExistence type="predicted"/>
<gene>
    <name evidence="1" type="ORF">F8M41_011885</name>
</gene>
<evidence type="ECO:0000313" key="1">
    <source>
        <dbReference type="EMBL" id="KAF0531185.1"/>
    </source>
</evidence>
<name>A0A8H4EPV4_GIGMA</name>